<sequence>RLLLSAGIESLPQLKKKKIIKNEDSHSTRELQTMKGVTSHPIASHSWVQDPPVPPLCFELSTHRCPFLNWHECGSQLQWLMSDVAESDVLARSAKNQDAAALTLPLARLWSLVYTGARTLRSNVSAQHTERLDNQDRNQIKDQFPQIKSKEKVKDLARKVPMPLRAPYKKFGLTSASRKGTSEQPMPQRPGKDGLGGVACVKVNRVEKRRILCTEPDEENS</sequence>
<gene>
    <name evidence="2" type="ORF">PLEPLA_LOCUS10088</name>
</gene>
<dbReference type="Proteomes" id="UP001153269">
    <property type="component" value="Unassembled WGS sequence"/>
</dbReference>
<evidence type="ECO:0000313" key="2">
    <source>
        <dbReference type="EMBL" id="CAB1422199.1"/>
    </source>
</evidence>
<proteinExistence type="predicted"/>
<accession>A0A9N7TZW2</accession>
<feature type="non-terminal residue" evidence="2">
    <location>
        <position position="221"/>
    </location>
</feature>
<evidence type="ECO:0000256" key="1">
    <source>
        <dbReference type="SAM" id="MobiDB-lite"/>
    </source>
</evidence>
<dbReference type="AlphaFoldDB" id="A0A9N7TZW2"/>
<comment type="caution">
    <text evidence="2">The sequence shown here is derived from an EMBL/GenBank/DDBJ whole genome shotgun (WGS) entry which is preliminary data.</text>
</comment>
<organism evidence="2 3">
    <name type="scientific">Pleuronectes platessa</name>
    <name type="common">European plaice</name>
    <dbReference type="NCBI Taxonomy" id="8262"/>
    <lineage>
        <taxon>Eukaryota</taxon>
        <taxon>Metazoa</taxon>
        <taxon>Chordata</taxon>
        <taxon>Craniata</taxon>
        <taxon>Vertebrata</taxon>
        <taxon>Euteleostomi</taxon>
        <taxon>Actinopterygii</taxon>
        <taxon>Neopterygii</taxon>
        <taxon>Teleostei</taxon>
        <taxon>Neoteleostei</taxon>
        <taxon>Acanthomorphata</taxon>
        <taxon>Carangaria</taxon>
        <taxon>Pleuronectiformes</taxon>
        <taxon>Pleuronectoidei</taxon>
        <taxon>Pleuronectidae</taxon>
        <taxon>Pleuronectes</taxon>
    </lineage>
</organism>
<keyword evidence="3" id="KW-1185">Reference proteome</keyword>
<protein>
    <submittedName>
        <fullName evidence="2">Uncharacterized protein</fullName>
    </submittedName>
</protein>
<dbReference type="EMBL" id="CADEAL010000568">
    <property type="protein sequence ID" value="CAB1422199.1"/>
    <property type="molecule type" value="Genomic_DNA"/>
</dbReference>
<feature type="compositionally biased region" description="Polar residues" evidence="1">
    <location>
        <begin position="174"/>
        <end position="185"/>
    </location>
</feature>
<name>A0A9N7TZW2_PLEPL</name>
<feature type="region of interest" description="Disordered" evidence="1">
    <location>
        <begin position="168"/>
        <end position="198"/>
    </location>
</feature>
<evidence type="ECO:0000313" key="3">
    <source>
        <dbReference type="Proteomes" id="UP001153269"/>
    </source>
</evidence>
<reference evidence="2" key="1">
    <citation type="submission" date="2020-03" db="EMBL/GenBank/DDBJ databases">
        <authorList>
            <person name="Weist P."/>
        </authorList>
    </citation>
    <scope>NUCLEOTIDE SEQUENCE</scope>
</reference>